<evidence type="ECO:0000313" key="1">
    <source>
        <dbReference type="EMBL" id="SFA97102.1"/>
    </source>
</evidence>
<proteinExistence type="predicted"/>
<reference evidence="1 2" key="1">
    <citation type="submission" date="2016-10" db="EMBL/GenBank/DDBJ databases">
        <authorList>
            <person name="de Groot N.N."/>
        </authorList>
    </citation>
    <scope>NUCLEOTIDE SEQUENCE [LARGE SCALE GENOMIC DNA]</scope>
    <source>
        <strain evidence="1 2">CGMCC 4.6945</strain>
    </source>
</reference>
<evidence type="ECO:0000313" key="2">
    <source>
        <dbReference type="Proteomes" id="UP000199012"/>
    </source>
</evidence>
<dbReference type="AlphaFoldDB" id="A0A1I0X7U7"/>
<protein>
    <submittedName>
        <fullName evidence="1">Uncharacterized protein</fullName>
    </submittedName>
</protein>
<organism evidence="1 2">
    <name type="scientific">Cellulomonas marina</name>
    <dbReference type="NCBI Taxonomy" id="988821"/>
    <lineage>
        <taxon>Bacteria</taxon>
        <taxon>Bacillati</taxon>
        <taxon>Actinomycetota</taxon>
        <taxon>Actinomycetes</taxon>
        <taxon>Micrococcales</taxon>
        <taxon>Cellulomonadaceae</taxon>
        <taxon>Cellulomonas</taxon>
    </lineage>
</organism>
<accession>A0A1I0X7U7</accession>
<gene>
    <name evidence="1" type="ORF">SAMN05421867_104196</name>
</gene>
<dbReference type="Proteomes" id="UP000199012">
    <property type="component" value="Unassembled WGS sequence"/>
</dbReference>
<sequence>MLSLVPAAVPVPIAMSTWRIAGAPSGDGRKATVTTMMKRFVGVAGVSLAMLLGGCVTAQKTPAPASSVSTSVDVPVAEATVSVPASPAIDTSVGALVPQGDVDAAREAGAAVYVSPRGDGSGVVIDVAAGLPAQAEADVRAVAGGIPVDVMSFGQQNLDRAANARAMEDAGVGAFIVIRAPQFEQGKAVSAQYVVLTHGAIAGAKEAIAANPNTIRDSAAEAIAAKQALIDANPGAPIIDTSS</sequence>
<name>A0A1I0X7U7_9CELL</name>
<dbReference type="EMBL" id="FOKA01000004">
    <property type="protein sequence ID" value="SFA97102.1"/>
    <property type="molecule type" value="Genomic_DNA"/>
</dbReference>
<keyword evidence="2" id="KW-1185">Reference proteome</keyword>